<comment type="subunit">
    <text evidence="19">Homotetramer. Interacts with PCTP.</text>
</comment>
<name>A0A7I8VLN4_9ANNE</name>
<evidence type="ECO:0000256" key="1">
    <source>
        <dbReference type="ARBA" id="ARBA00004123"/>
    </source>
</evidence>
<dbReference type="Pfam" id="PF03061">
    <property type="entry name" value="4HBT"/>
    <property type="match status" value="1"/>
</dbReference>
<dbReference type="PANTHER" id="PTHR21660:SF1">
    <property type="entry name" value="ACYL-COENZYME A THIOESTERASE 13"/>
    <property type="match status" value="1"/>
</dbReference>
<reference evidence="25 26" key="1">
    <citation type="submission" date="2020-08" db="EMBL/GenBank/DDBJ databases">
        <authorList>
            <person name="Hejnol A."/>
        </authorList>
    </citation>
    <scope>NUCLEOTIDE SEQUENCE [LARGE SCALE GENOMIC DNA]</scope>
</reference>
<evidence type="ECO:0000256" key="22">
    <source>
        <dbReference type="ARBA" id="ARBA00081533"/>
    </source>
</evidence>
<evidence type="ECO:0000256" key="11">
    <source>
        <dbReference type="ARBA" id="ARBA00023212"/>
    </source>
</evidence>
<evidence type="ECO:0000256" key="15">
    <source>
        <dbReference type="ARBA" id="ARBA00048074"/>
    </source>
</evidence>
<evidence type="ECO:0000256" key="5">
    <source>
        <dbReference type="ARBA" id="ARBA00008324"/>
    </source>
</evidence>
<comment type="catalytic activity">
    <reaction evidence="13">
        <text>octanoyl-CoA + H2O = octanoate + CoA + H(+)</text>
        <dbReference type="Rhea" id="RHEA:30143"/>
        <dbReference type="ChEBI" id="CHEBI:15377"/>
        <dbReference type="ChEBI" id="CHEBI:15378"/>
        <dbReference type="ChEBI" id="CHEBI:25646"/>
        <dbReference type="ChEBI" id="CHEBI:57287"/>
        <dbReference type="ChEBI" id="CHEBI:57386"/>
    </reaction>
    <physiologicalReaction direction="left-to-right" evidence="13">
        <dbReference type="Rhea" id="RHEA:30144"/>
    </physiologicalReaction>
</comment>
<dbReference type="PANTHER" id="PTHR21660">
    <property type="entry name" value="THIOESTERASE SUPERFAMILY MEMBER-RELATED"/>
    <property type="match status" value="1"/>
</dbReference>
<keyword evidence="6" id="KW-0963">Cytoplasm</keyword>
<evidence type="ECO:0000256" key="9">
    <source>
        <dbReference type="ARBA" id="ARBA00023098"/>
    </source>
</evidence>
<dbReference type="GO" id="GO:0005739">
    <property type="term" value="C:mitochondrion"/>
    <property type="evidence" value="ECO:0007669"/>
    <property type="project" value="UniProtKB-SubCell"/>
</dbReference>
<dbReference type="GO" id="GO:0005634">
    <property type="term" value="C:nucleus"/>
    <property type="evidence" value="ECO:0007669"/>
    <property type="project" value="UniProtKB-SubCell"/>
</dbReference>
<dbReference type="GO" id="GO:0005819">
    <property type="term" value="C:spindle"/>
    <property type="evidence" value="ECO:0007669"/>
    <property type="project" value="UniProtKB-SubCell"/>
</dbReference>
<evidence type="ECO:0000256" key="17">
    <source>
        <dbReference type="ARBA" id="ARBA00052976"/>
    </source>
</evidence>
<evidence type="ECO:0000256" key="19">
    <source>
        <dbReference type="ARBA" id="ARBA00064709"/>
    </source>
</evidence>
<comment type="catalytic activity">
    <reaction evidence="14">
        <text>decanoyl-CoA + H2O = decanoate + CoA + H(+)</text>
        <dbReference type="Rhea" id="RHEA:40059"/>
        <dbReference type="ChEBI" id="CHEBI:15377"/>
        <dbReference type="ChEBI" id="CHEBI:15378"/>
        <dbReference type="ChEBI" id="CHEBI:27689"/>
        <dbReference type="ChEBI" id="CHEBI:57287"/>
        <dbReference type="ChEBI" id="CHEBI:61430"/>
    </reaction>
    <physiologicalReaction direction="left-to-right" evidence="14">
        <dbReference type="Rhea" id="RHEA:40060"/>
    </physiologicalReaction>
</comment>
<gene>
    <name evidence="25" type="ORF">DGYR_LOCUS5755</name>
</gene>
<dbReference type="GO" id="GO:0047617">
    <property type="term" value="F:fatty acyl-CoA hydrolase activity"/>
    <property type="evidence" value="ECO:0007669"/>
    <property type="project" value="InterPro"/>
</dbReference>
<evidence type="ECO:0000313" key="25">
    <source>
        <dbReference type="EMBL" id="CAD5117204.1"/>
    </source>
</evidence>
<dbReference type="SUPFAM" id="SSF54637">
    <property type="entry name" value="Thioesterase/thiol ester dehydrase-isomerase"/>
    <property type="match status" value="1"/>
</dbReference>
<keyword evidence="12" id="KW-0539">Nucleus</keyword>
<comment type="catalytic activity">
    <reaction evidence="17">
        <text>a fatty acyl-CoA + H2O = a fatty acid + CoA + H(+)</text>
        <dbReference type="Rhea" id="RHEA:16781"/>
        <dbReference type="ChEBI" id="CHEBI:15377"/>
        <dbReference type="ChEBI" id="CHEBI:15378"/>
        <dbReference type="ChEBI" id="CHEBI:28868"/>
        <dbReference type="ChEBI" id="CHEBI:57287"/>
        <dbReference type="ChEBI" id="CHEBI:77636"/>
    </reaction>
    <physiologicalReaction direction="left-to-right" evidence="17">
        <dbReference type="Rhea" id="RHEA:16782"/>
    </physiologicalReaction>
</comment>
<comment type="subcellular location">
    <subcellularLocation>
        <location evidence="3">Cytoplasm</location>
        <location evidence="3">Cytoskeleton</location>
        <location evidence="3">Spindle</location>
    </subcellularLocation>
    <subcellularLocation>
        <location evidence="4">Cytoplasm</location>
        <location evidence="4">Cytosol</location>
    </subcellularLocation>
    <subcellularLocation>
        <location evidence="2">Mitochondrion</location>
    </subcellularLocation>
    <subcellularLocation>
        <location evidence="1">Nucleus</location>
    </subcellularLocation>
</comment>
<evidence type="ECO:0000256" key="14">
    <source>
        <dbReference type="ARBA" id="ARBA00047969"/>
    </source>
</evidence>
<sequence length="134" mass="14634">MRQIFHIVTKAKNFDRVIGKAKLIDGGNGRCICEMKVEEEHENRGQTLHGGMTATLVDNISTIALMSYNDGTPPGVSVNMNISYLKAAPSNTTIVIDARTLRVGKRLAYLSVDVTNKETSELIAQGQHTKFIGS</sequence>
<evidence type="ECO:0000259" key="24">
    <source>
        <dbReference type="Pfam" id="PF03061"/>
    </source>
</evidence>
<dbReference type="AlphaFoldDB" id="A0A7I8VLN4"/>
<evidence type="ECO:0000256" key="12">
    <source>
        <dbReference type="ARBA" id="ARBA00023242"/>
    </source>
</evidence>
<evidence type="ECO:0000313" key="26">
    <source>
        <dbReference type="Proteomes" id="UP000549394"/>
    </source>
</evidence>
<comment type="similarity">
    <text evidence="5">Belongs to the thioesterase PaaI family.</text>
</comment>
<evidence type="ECO:0000256" key="13">
    <source>
        <dbReference type="ARBA" id="ARBA00047588"/>
    </source>
</evidence>
<dbReference type="Proteomes" id="UP000549394">
    <property type="component" value="Unassembled WGS sequence"/>
</dbReference>
<evidence type="ECO:0000256" key="3">
    <source>
        <dbReference type="ARBA" id="ARBA00004186"/>
    </source>
</evidence>
<protein>
    <recommendedName>
        <fullName evidence="20">Acyl-coenzyme A thioesterase 13</fullName>
    </recommendedName>
    <alternativeName>
        <fullName evidence="22">Hotdog-fold thioesterase superfamily member 2</fullName>
    </alternativeName>
    <alternativeName>
        <fullName evidence="21">Palmitoyl-CoA hydrolase</fullName>
    </alternativeName>
    <alternativeName>
        <fullName evidence="23">Thioesterase superfamily member 2</fullName>
    </alternativeName>
</protein>
<evidence type="ECO:0000256" key="10">
    <source>
        <dbReference type="ARBA" id="ARBA00023128"/>
    </source>
</evidence>
<comment type="function">
    <text evidence="18">Catalyzes the hydrolysis of acyl-CoAs into free fatty acids and coenzyme A (CoASH), regulating their respective intracellular levels. Has acyl-CoA thioesterase activity towards medium (C12) and long-chain (C18) fatty acyl-CoA substrates. Can also hydrolyze 3-hydroxyphenylacetyl-CoA and 3,4-dihydroxyphenylacetyl-CoA (in vitro). May play a role in controlling adaptive thermogenesis.</text>
</comment>
<keyword evidence="8" id="KW-0007">Acetylation</keyword>
<dbReference type="EMBL" id="CAJFCJ010000007">
    <property type="protein sequence ID" value="CAD5117204.1"/>
    <property type="molecule type" value="Genomic_DNA"/>
</dbReference>
<dbReference type="OrthoDB" id="46529at2759"/>
<evidence type="ECO:0000256" key="7">
    <source>
        <dbReference type="ARBA" id="ARBA00022801"/>
    </source>
</evidence>
<evidence type="ECO:0000256" key="18">
    <source>
        <dbReference type="ARBA" id="ARBA00058205"/>
    </source>
</evidence>
<dbReference type="FunFam" id="3.10.129.10:FF:000021">
    <property type="entry name" value="Acyl-coenzyme A thioesterase 13"/>
    <property type="match status" value="1"/>
</dbReference>
<dbReference type="InterPro" id="IPR003736">
    <property type="entry name" value="PAAI_dom"/>
</dbReference>
<evidence type="ECO:0000256" key="16">
    <source>
        <dbReference type="ARBA" id="ARBA00050199"/>
    </source>
</evidence>
<evidence type="ECO:0000256" key="21">
    <source>
        <dbReference type="ARBA" id="ARBA00075657"/>
    </source>
</evidence>
<dbReference type="CDD" id="cd03443">
    <property type="entry name" value="PaaI_thioesterase"/>
    <property type="match status" value="1"/>
</dbReference>
<comment type="catalytic activity">
    <reaction evidence="16">
        <text>hexanoyl-CoA + H2O = hexanoate + CoA + H(+)</text>
        <dbReference type="Rhea" id="RHEA:40115"/>
        <dbReference type="ChEBI" id="CHEBI:15377"/>
        <dbReference type="ChEBI" id="CHEBI:15378"/>
        <dbReference type="ChEBI" id="CHEBI:17120"/>
        <dbReference type="ChEBI" id="CHEBI:57287"/>
        <dbReference type="ChEBI" id="CHEBI:62620"/>
    </reaction>
    <physiologicalReaction direction="left-to-right" evidence="16">
        <dbReference type="Rhea" id="RHEA:40116"/>
    </physiologicalReaction>
</comment>
<dbReference type="GO" id="GO:0006629">
    <property type="term" value="P:lipid metabolic process"/>
    <property type="evidence" value="ECO:0007669"/>
    <property type="project" value="UniProtKB-KW"/>
</dbReference>
<evidence type="ECO:0000256" key="6">
    <source>
        <dbReference type="ARBA" id="ARBA00022490"/>
    </source>
</evidence>
<dbReference type="GO" id="GO:0005829">
    <property type="term" value="C:cytosol"/>
    <property type="evidence" value="ECO:0007669"/>
    <property type="project" value="UniProtKB-SubCell"/>
</dbReference>
<dbReference type="InterPro" id="IPR006683">
    <property type="entry name" value="Thioestr_dom"/>
</dbReference>
<proteinExistence type="inferred from homology"/>
<dbReference type="Gene3D" id="3.10.129.10">
    <property type="entry name" value="Hotdog Thioesterase"/>
    <property type="match status" value="1"/>
</dbReference>
<dbReference type="InterPro" id="IPR029069">
    <property type="entry name" value="HotDog_dom_sf"/>
</dbReference>
<evidence type="ECO:0000256" key="20">
    <source>
        <dbReference type="ARBA" id="ARBA00067273"/>
    </source>
</evidence>
<accession>A0A7I8VLN4</accession>
<keyword evidence="9" id="KW-0443">Lipid metabolism</keyword>
<comment type="catalytic activity">
    <reaction evidence="15">
        <text>dodecanoyl-CoA + H2O = dodecanoate + CoA + H(+)</text>
        <dbReference type="Rhea" id="RHEA:30135"/>
        <dbReference type="ChEBI" id="CHEBI:15377"/>
        <dbReference type="ChEBI" id="CHEBI:15378"/>
        <dbReference type="ChEBI" id="CHEBI:18262"/>
        <dbReference type="ChEBI" id="CHEBI:57287"/>
        <dbReference type="ChEBI" id="CHEBI:57375"/>
    </reaction>
    <physiologicalReaction direction="left-to-right" evidence="15">
        <dbReference type="Rhea" id="RHEA:30136"/>
    </physiologicalReaction>
</comment>
<dbReference type="InterPro" id="IPR039298">
    <property type="entry name" value="ACOT13"/>
</dbReference>
<dbReference type="NCBIfam" id="TIGR00369">
    <property type="entry name" value="unchar_dom_1"/>
    <property type="match status" value="1"/>
</dbReference>
<organism evidence="25 26">
    <name type="scientific">Dimorphilus gyrociliatus</name>
    <dbReference type="NCBI Taxonomy" id="2664684"/>
    <lineage>
        <taxon>Eukaryota</taxon>
        <taxon>Metazoa</taxon>
        <taxon>Spiralia</taxon>
        <taxon>Lophotrochozoa</taxon>
        <taxon>Annelida</taxon>
        <taxon>Polychaeta</taxon>
        <taxon>Polychaeta incertae sedis</taxon>
        <taxon>Dinophilidae</taxon>
        <taxon>Dimorphilus</taxon>
    </lineage>
</organism>
<keyword evidence="10" id="KW-0496">Mitochondrion</keyword>
<comment type="caution">
    <text evidence="25">The sequence shown here is derived from an EMBL/GenBank/DDBJ whole genome shotgun (WGS) entry which is preliminary data.</text>
</comment>
<keyword evidence="11" id="KW-0206">Cytoskeleton</keyword>
<keyword evidence="7" id="KW-0378">Hydrolase</keyword>
<keyword evidence="26" id="KW-1185">Reference proteome</keyword>
<evidence type="ECO:0000256" key="2">
    <source>
        <dbReference type="ARBA" id="ARBA00004173"/>
    </source>
</evidence>
<evidence type="ECO:0000256" key="8">
    <source>
        <dbReference type="ARBA" id="ARBA00022990"/>
    </source>
</evidence>
<feature type="domain" description="Thioesterase" evidence="24">
    <location>
        <begin position="46"/>
        <end position="121"/>
    </location>
</feature>
<evidence type="ECO:0000256" key="23">
    <source>
        <dbReference type="ARBA" id="ARBA00083956"/>
    </source>
</evidence>
<evidence type="ECO:0000256" key="4">
    <source>
        <dbReference type="ARBA" id="ARBA00004514"/>
    </source>
</evidence>